<dbReference type="EMBL" id="RRYP01032072">
    <property type="protein sequence ID" value="TNV70864.1"/>
    <property type="molecule type" value="Genomic_DNA"/>
</dbReference>
<dbReference type="AlphaFoldDB" id="A0A8J8SU71"/>
<comment type="caution">
    <text evidence="1">The sequence shown here is derived from an EMBL/GenBank/DDBJ whole genome shotgun (WGS) entry which is preliminary data.</text>
</comment>
<dbReference type="Proteomes" id="UP000785679">
    <property type="component" value="Unassembled WGS sequence"/>
</dbReference>
<evidence type="ECO:0000313" key="2">
    <source>
        <dbReference type="Proteomes" id="UP000785679"/>
    </source>
</evidence>
<sequence length="194" mass="20778">MIAHCQVTIYNCARLQITYLIYFEIQLLISLTSINLQGVNKIGYGQLLRGQTENRIQMAMNTTSGGPHFFLARYNLSYPTVSGPFFLPTISPLAIDDLGALRLSLAFMGVDNLLGVILDTRFLADDLVDLTSGGGGITASTTGYAGSVAESTRLSVSEIGQGYSTLTSSLCQLTDLIMSISLACSTLLSSWASN</sequence>
<proteinExistence type="predicted"/>
<gene>
    <name evidence="1" type="ORF">FGO68_gene10050</name>
</gene>
<protein>
    <submittedName>
        <fullName evidence="1">Uncharacterized protein</fullName>
    </submittedName>
</protein>
<keyword evidence="2" id="KW-1185">Reference proteome</keyword>
<accession>A0A8J8SU71</accession>
<organism evidence="1 2">
    <name type="scientific">Halteria grandinella</name>
    <dbReference type="NCBI Taxonomy" id="5974"/>
    <lineage>
        <taxon>Eukaryota</taxon>
        <taxon>Sar</taxon>
        <taxon>Alveolata</taxon>
        <taxon>Ciliophora</taxon>
        <taxon>Intramacronucleata</taxon>
        <taxon>Spirotrichea</taxon>
        <taxon>Stichotrichia</taxon>
        <taxon>Sporadotrichida</taxon>
        <taxon>Halteriidae</taxon>
        <taxon>Halteria</taxon>
    </lineage>
</organism>
<name>A0A8J8SU71_HALGN</name>
<evidence type="ECO:0000313" key="1">
    <source>
        <dbReference type="EMBL" id="TNV70864.1"/>
    </source>
</evidence>
<reference evidence="1" key="1">
    <citation type="submission" date="2019-06" db="EMBL/GenBank/DDBJ databases">
        <authorList>
            <person name="Zheng W."/>
        </authorList>
    </citation>
    <scope>NUCLEOTIDE SEQUENCE</scope>
    <source>
        <strain evidence="1">QDHG01</strain>
    </source>
</reference>